<sequence length="413" mass="44609">MLDIGEAQHKILEDIPVLGSERIHILEALGRVLAEDIRAIRDVPLADNSAMDGYCCKASDVRGASPENPVRLKIIGESPAGRPFQGEVKAGEAVRVMTGGLIPAGGDTVIMVEYTEHDHDDVLCLKDPGEAAHIRRRGEDVRAGEVVLSQGDVIRAPEVGMLATLGHAYVHVYQRPIVAILSTGDELVDLDEPFMPGKVICSNSYSLAAQVAECGAIPLSLGIAKDDHASQQRRLSDGLRADVLVTSGGVSVGNYDMVKDTLAQLGMKLKFWKVNMKPGKPVVFGSIANKPVFGLPGNPTSAMISFEQFVRPALLKMMGHKNLWRPLIDAVLEEDVHIFSDRLHFVRCKLRENEGVILAKPTGTQSSGALRSMILADGLMILPPEKYPFKAGTAVKVQVLHGSMPSIPHSPYD</sequence>
<dbReference type="Pfam" id="PF00994">
    <property type="entry name" value="MoCF_biosynth"/>
    <property type="match status" value="1"/>
</dbReference>
<evidence type="ECO:0000256" key="2">
    <source>
        <dbReference type="ARBA" id="ARBA00002901"/>
    </source>
</evidence>
<accession>A0A7C4ASB6</accession>
<evidence type="ECO:0000256" key="7">
    <source>
        <dbReference type="ARBA" id="ARBA00022723"/>
    </source>
</evidence>
<dbReference type="Gene3D" id="3.40.980.10">
    <property type="entry name" value="MoaB/Mog-like domain"/>
    <property type="match status" value="1"/>
</dbReference>
<keyword evidence="7 11" id="KW-0479">Metal-binding</keyword>
<dbReference type="EC" id="2.10.1.1" evidence="11"/>
<dbReference type="Gene3D" id="2.40.340.10">
    <property type="entry name" value="MoeA, C-terminal, domain IV"/>
    <property type="match status" value="1"/>
</dbReference>
<evidence type="ECO:0000256" key="8">
    <source>
        <dbReference type="ARBA" id="ARBA00022842"/>
    </source>
</evidence>
<dbReference type="EMBL" id="DTGT01000241">
    <property type="protein sequence ID" value="HGH61167.1"/>
    <property type="molecule type" value="Genomic_DNA"/>
</dbReference>
<dbReference type="UniPathway" id="UPA00344"/>
<dbReference type="SUPFAM" id="SSF53218">
    <property type="entry name" value="Molybdenum cofactor biosynthesis proteins"/>
    <property type="match status" value="1"/>
</dbReference>
<dbReference type="Gene3D" id="2.170.190.11">
    <property type="entry name" value="Molybdopterin biosynthesis moea protein, domain 3"/>
    <property type="match status" value="1"/>
</dbReference>
<dbReference type="InterPro" id="IPR038987">
    <property type="entry name" value="MoeA-like"/>
</dbReference>
<evidence type="ECO:0000256" key="6">
    <source>
        <dbReference type="ARBA" id="ARBA00022679"/>
    </source>
</evidence>
<dbReference type="Gene3D" id="3.90.105.10">
    <property type="entry name" value="Molybdopterin biosynthesis moea protein, domain 2"/>
    <property type="match status" value="1"/>
</dbReference>
<dbReference type="SUPFAM" id="SSF63867">
    <property type="entry name" value="MoeA C-terminal domain-like"/>
    <property type="match status" value="1"/>
</dbReference>
<dbReference type="AlphaFoldDB" id="A0A7C4ASB6"/>
<gene>
    <name evidence="13" type="ORF">ENV54_07710</name>
</gene>
<feature type="domain" description="MoaB/Mog" evidence="12">
    <location>
        <begin position="179"/>
        <end position="316"/>
    </location>
</feature>
<evidence type="ECO:0000256" key="10">
    <source>
        <dbReference type="ARBA" id="ARBA00047317"/>
    </source>
</evidence>
<evidence type="ECO:0000256" key="9">
    <source>
        <dbReference type="ARBA" id="ARBA00023150"/>
    </source>
</evidence>
<evidence type="ECO:0000259" key="12">
    <source>
        <dbReference type="SMART" id="SM00852"/>
    </source>
</evidence>
<dbReference type="GO" id="GO:0061599">
    <property type="term" value="F:molybdopterin molybdotransferase activity"/>
    <property type="evidence" value="ECO:0007669"/>
    <property type="project" value="UniProtKB-UniRule"/>
</dbReference>
<dbReference type="GO" id="GO:0005829">
    <property type="term" value="C:cytosol"/>
    <property type="evidence" value="ECO:0007669"/>
    <property type="project" value="TreeGrafter"/>
</dbReference>
<dbReference type="InterPro" id="IPR005110">
    <property type="entry name" value="MoeA_linker/N"/>
</dbReference>
<dbReference type="GO" id="GO:0006777">
    <property type="term" value="P:Mo-molybdopterin cofactor biosynthetic process"/>
    <property type="evidence" value="ECO:0007669"/>
    <property type="project" value="UniProtKB-UniRule"/>
</dbReference>
<comment type="similarity">
    <text evidence="4 11">Belongs to the MoeA family.</text>
</comment>
<dbReference type="PANTHER" id="PTHR10192">
    <property type="entry name" value="MOLYBDOPTERIN BIOSYNTHESIS PROTEIN"/>
    <property type="match status" value="1"/>
</dbReference>
<keyword evidence="9 11" id="KW-0501">Molybdenum cofactor biosynthesis</keyword>
<dbReference type="InterPro" id="IPR005111">
    <property type="entry name" value="MoeA_C_domain_IV"/>
</dbReference>
<dbReference type="Pfam" id="PF03453">
    <property type="entry name" value="MoeA_N"/>
    <property type="match status" value="1"/>
</dbReference>
<name>A0A7C4ASB6_9BACT</name>
<dbReference type="InterPro" id="IPR036425">
    <property type="entry name" value="MoaB/Mog-like_dom_sf"/>
</dbReference>
<dbReference type="InterPro" id="IPR036135">
    <property type="entry name" value="MoeA_linker/N_sf"/>
</dbReference>
<organism evidence="13">
    <name type="scientific">Desulfomonile tiedjei</name>
    <dbReference type="NCBI Taxonomy" id="2358"/>
    <lineage>
        <taxon>Bacteria</taxon>
        <taxon>Pseudomonadati</taxon>
        <taxon>Thermodesulfobacteriota</taxon>
        <taxon>Desulfomonilia</taxon>
        <taxon>Desulfomonilales</taxon>
        <taxon>Desulfomonilaceae</taxon>
        <taxon>Desulfomonile</taxon>
    </lineage>
</organism>
<dbReference type="InterPro" id="IPR008284">
    <property type="entry name" value="MoCF_biosynth_CS"/>
</dbReference>
<comment type="pathway">
    <text evidence="3 11">Cofactor biosynthesis; molybdopterin biosynthesis.</text>
</comment>
<reference evidence="13" key="1">
    <citation type="journal article" date="2020" name="mSystems">
        <title>Genome- and Community-Level Interaction Insights into Carbon Utilization and Element Cycling Functions of Hydrothermarchaeota in Hydrothermal Sediment.</title>
        <authorList>
            <person name="Zhou Z."/>
            <person name="Liu Y."/>
            <person name="Xu W."/>
            <person name="Pan J."/>
            <person name="Luo Z.H."/>
            <person name="Li M."/>
        </authorList>
    </citation>
    <scope>NUCLEOTIDE SEQUENCE [LARGE SCALE GENOMIC DNA]</scope>
    <source>
        <strain evidence="13">SpSt-769</strain>
    </source>
</reference>
<dbReference type="SUPFAM" id="SSF63882">
    <property type="entry name" value="MoeA N-terminal region -like"/>
    <property type="match status" value="1"/>
</dbReference>
<protein>
    <recommendedName>
        <fullName evidence="11">Molybdopterin molybdenumtransferase</fullName>
        <ecNumber evidence="11">2.10.1.1</ecNumber>
    </recommendedName>
</protein>
<evidence type="ECO:0000256" key="11">
    <source>
        <dbReference type="RuleBase" id="RU365090"/>
    </source>
</evidence>
<evidence type="ECO:0000256" key="5">
    <source>
        <dbReference type="ARBA" id="ARBA00022505"/>
    </source>
</evidence>
<dbReference type="GO" id="GO:0046872">
    <property type="term" value="F:metal ion binding"/>
    <property type="evidence" value="ECO:0007669"/>
    <property type="project" value="UniProtKB-UniRule"/>
</dbReference>
<dbReference type="PROSITE" id="PS01079">
    <property type="entry name" value="MOCF_BIOSYNTHESIS_2"/>
    <property type="match status" value="1"/>
</dbReference>
<dbReference type="NCBIfam" id="TIGR00177">
    <property type="entry name" value="molyb_syn"/>
    <property type="match status" value="1"/>
</dbReference>
<dbReference type="PANTHER" id="PTHR10192:SF5">
    <property type="entry name" value="GEPHYRIN"/>
    <property type="match status" value="1"/>
</dbReference>
<dbReference type="FunFam" id="3.40.980.10:FF:000004">
    <property type="entry name" value="Molybdopterin molybdenumtransferase"/>
    <property type="match status" value="1"/>
</dbReference>
<keyword evidence="8 11" id="KW-0460">Magnesium</keyword>
<evidence type="ECO:0000256" key="4">
    <source>
        <dbReference type="ARBA" id="ARBA00010763"/>
    </source>
</evidence>
<dbReference type="CDD" id="cd00887">
    <property type="entry name" value="MoeA"/>
    <property type="match status" value="1"/>
</dbReference>
<comment type="cofactor">
    <cofactor evidence="1 11">
        <name>Mg(2+)</name>
        <dbReference type="ChEBI" id="CHEBI:18420"/>
    </cofactor>
</comment>
<evidence type="ECO:0000256" key="1">
    <source>
        <dbReference type="ARBA" id="ARBA00001946"/>
    </source>
</evidence>
<comment type="function">
    <text evidence="2 11">Catalyzes the insertion of molybdate into adenylated molybdopterin with the concomitant release of AMP.</text>
</comment>
<comment type="catalytic activity">
    <reaction evidence="10">
        <text>adenylyl-molybdopterin + molybdate = Mo-molybdopterin + AMP + H(+)</text>
        <dbReference type="Rhea" id="RHEA:35047"/>
        <dbReference type="ChEBI" id="CHEBI:15378"/>
        <dbReference type="ChEBI" id="CHEBI:36264"/>
        <dbReference type="ChEBI" id="CHEBI:62727"/>
        <dbReference type="ChEBI" id="CHEBI:71302"/>
        <dbReference type="ChEBI" id="CHEBI:456215"/>
        <dbReference type="EC" id="2.10.1.1"/>
    </reaction>
</comment>
<dbReference type="InterPro" id="IPR001453">
    <property type="entry name" value="MoaB/Mog_dom"/>
</dbReference>
<keyword evidence="6 11" id="KW-0808">Transferase</keyword>
<keyword evidence="5 11" id="KW-0500">Molybdenum</keyword>
<dbReference type="NCBIfam" id="NF045515">
    <property type="entry name" value="Glp_gephyrin"/>
    <property type="match status" value="1"/>
</dbReference>
<proteinExistence type="inferred from homology"/>
<dbReference type="Pfam" id="PF03454">
    <property type="entry name" value="MoeA_C"/>
    <property type="match status" value="1"/>
</dbReference>
<dbReference type="SMART" id="SM00852">
    <property type="entry name" value="MoCF_biosynth"/>
    <property type="match status" value="1"/>
</dbReference>
<dbReference type="InterPro" id="IPR036688">
    <property type="entry name" value="MoeA_C_domain_IV_sf"/>
</dbReference>
<comment type="caution">
    <text evidence="13">The sequence shown here is derived from an EMBL/GenBank/DDBJ whole genome shotgun (WGS) entry which is preliminary data.</text>
</comment>
<evidence type="ECO:0000313" key="13">
    <source>
        <dbReference type="EMBL" id="HGH61167.1"/>
    </source>
</evidence>
<evidence type="ECO:0000256" key="3">
    <source>
        <dbReference type="ARBA" id="ARBA00005046"/>
    </source>
</evidence>